<keyword evidence="1" id="KW-0472">Membrane</keyword>
<comment type="caution">
    <text evidence="2">The sequence shown here is derived from an EMBL/GenBank/DDBJ whole genome shotgun (WGS) entry which is preliminary data.</text>
</comment>
<evidence type="ECO:0000313" key="3">
    <source>
        <dbReference type="Proteomes" id="UP001566132"/>
    </source>
</evidence>
<name>A0ABD1EUA5_HYPHA</name>
<proteinExistence type="predicted"/>
<keyword evidence="1" id="KW-0812">Transmembrane</keyword>
<dbReference type="EMBL" id="JBDJPC010000005">
    <property type="protein sequence ID" value="KAL1502365.1"/>
    <property type="molecule type" value="Genomic_DNA"/>
</dbReference>
<gene>
    <name evidence="2" type="ORF">ABEB36_007514</name>
</gene>
<protein>
    <recommendedName>
        <fullName evidence="4">NADH dehydrogenase subunit 1</fullName>
    </recommendedName>
</protein>
<dbReference type="Proteomes" id="UP001566132">
    <property type="component" value="Unassembled WGS sequence"/>
</dbReference>
<feature type="transmembrane region" description="Helical" evidence="1">
    <location>
        <begin position="6"/>
        <end position="25"/>
    </location>
</feature>
<reference evidence="2 3" key="1">
    <citation type="submission" date="2024-05" db="EMBL/GenBank/DDBJ databases">
        <title>Genetic variation in Jamaican populations of the coffee berry borer (Hypothenemus hampei).</title>
        <authorList>
            <person name="Errbii M."/>
            <person name="Myrie A."/>
        </authorList>
    </citation>
    <scope>NUCLEOTIDE SEQUENCE [LARGE SCALE GENOMIC DNA]</scope>
    <source>
        <strain evidence="2">JA-Hopewell-2020-01-JO</strain>
        <tissue evidence="2">Whole body</tissue>
    </source>
</reference>
<keyword evidence="3" id="KW-1185">Reference proteome</keyword>
<accession>A0ABD1EUA5</accession>
<evidence type="ECO:0000256" key="1">
    <source>
        <dbReference type="SAM" id="Phobius"/>
    </source>
</evidence>
<dbReference type="AlphaFoldDB" id="A0ABD1EUA5"/>
<evidence type="ECO:0000313" key="2">
    <source>
        <dbReference type="EMBL" id="KAL1502365.1"/>
    </source>
</evidence>
<organism evidence="2 3">
    <name type="scientific">Hypothenemus hampei</name>
    <name type="common">Coffee berry borer</name>
    <dbReference type="NCBI Taxonomy" id="57062"/>
    <lineage>
        <taxon>Eukaryota</taxon>
        <taxon>Metazoa</taxon>
        <taxon>Ecdysozoa</taxon>
        <taxon>Arthropoda</taxon>
        <taxon>Hexapoda</taxon>
        <taxon>Insecta</taxon>
        <taxon>Pterygota</taxon>
        <taxon>Neoptera</taxon>
        <taxon>Endopterygota</taxon>
        <taxon>Coleoptera</taxon>
        <taxon>Polyphaga</taxon>
        <taxon>Cucujiformia</taxon>
        <taxon>Curculionidae</taxon>
        <taxon>Scolytinae</taxon>
        <taxon>Hypothenemus</taxon>
    </lineage>
</organism>
<sequence length="54" mass="6508">MFHVYWPMTAFVTLIFVVGAIMGLLKWGPKLCKVRHTTLPHNEYFRHRTYEQEI</sequence>
<keyword evidence="1" id="KW-1133">Transmembrane helix</keyword>
<evidence type="ECO:0008006" key="4">
    <source>
        <dbReference type="Google" id="ProtNLM"/>
    </source>
</evidence>